<comment type="subcellular location">
    <subcellularLocation>
        <location evidence="1">Membrane</location>
        <topology evidence="1">Multi-pass membrane protein</topology>
    </subcellularLocation>
</comment>
<dbReference type="GO" id="GO:0016020">
    <property type="term" value="C:membrane"/>
    <property type="evidence" value="ECO:0007669"/>
    <property type="project" value="UniProtKB-SubCell"/>
</dbReference>
<keyword evidence="4 5" id="KW-0472">Membrane</keyword>
<dbReference type="EMBL" id="MU827304">
    <property type="protein sequence ID" value="KAJ7365075.1"/>
    <property type="molecule type" value="Genomic_DNA"/>
</dbReference>
<feature type="compositionally biased region" description="Low complexity" evidence="6">
    <location>
        <begin position="241"/>
        <end position="309"/>
    </location>
</feature>
<keyword evidence="3 7" id="KW-1133">Transmembrane helix</keyword>
<feature type="transmembrane region" description="Helical" evidence="7">
    <location>
        <begin position="196"/>
        <end position="216"/>
    </location>
</feature>
<evidence type="ECO:0000313" key="10">
    <source>
        <dbReference type="Proteomes" id="UP001163046"/>
    </source>
</evidence>
<sequence>MYQTPAQQPGVHTSPNQQPVSYPQHQGPPGQPQPVFTGQTAMGQQGQPVQPVQGHGVPAPPPLNQEGAIRIDKAYLKSGLGFTRIGEFGILLIAWTCVDAYSNRIFGMDGRANFFRVITIFCWVMVTIFEIMFLLGINKNKRVGRPSNFTLVSLGIQVVLTILLIACSTSFAIRFVDLLKLEALRKSFGQSTTVTSNMALVVSSSCAGLLTCLSFLEDIYLLSKMYRQQIAKEIAAAGVAQQPGTSPQQPGTYPQQPGTYPQQPGTSPQQPGTYPQQPGTYPQQPGTYPQQPGTYPQQPGTYPQQPGTYSQQQAGAVAQPTHGLTQL</sequence>
<dbReference type="Proteomes" id="UP001163046">
    <property type="component" value="Unassembled WGS sequence"/>
</dbReference>
<evidence type="ECO:0000256" key="4">
    <source>
        <dbReference type="ARBA" id="ARBA00023136"/>
    </source>
</evidence>
<accession>A0A9W9YRR0</accession>
<comment type="caution">
    <text evidence="9">The sequence shown here is derived from an EMBL/GenBank/DDBJ whole genome shotgun (WGS) entry which is preliminary data.</text>
</comment>
<dbReference type="AlphaFoldDB" id="A0A9W9YRR0"/>
<name>A0A9W9YRR0_9CNID</name>
<dbReference type="InterPro" id="IPR008253">
    <property type="entry name" value="Marvel"/>
</dbReference>
<feature type="region of interest" description="Disordered" evidence="6">
    <location>
        <begin position="241"/>
        <end position="327"/>
    </location>
</feature>
<evidence type="ECO:0000256" key="2">
    <source>
        <dbReference type="ARBA" id="ARBA00022692"/>
    </source>
</evidence>
<evidence type="ECO:0000256" key="1">
    <source>
        <dbReference type="ARBA" id="ARBA00004141"/>
    </source>
</evidence>
<organism evidence="9 10">
    <name type="scientific">Desmophyllum pertusum</name>
    <dbReference type="NCBI Taxonomy" id="174260"/>
    <lineage>
        <taxon>Eukaryota</taxon>
        <taxon>Metazoa</taxon>
        <taxon>Cnidaria</taxon>
        <taxon>Anthozoa</taxon>
        <taxon>Hexacorallia</taxon>
        <taxon>Scleractinia</taxon>
        <taxon>Caryophylliina</taxon>
        <taxon>Caryophylliidae</taxon>
        <taxon>Desmophyllum</taxon>
    </lineage>
</organism>
<feature type="compositionally biased region" description="Low complexity" evidence="6">
    <location>
        <begin position="43"/>
        <end position="54"/>
    </location>
</feature>
<feature type="transmembrane region" description="Helical" evidence="7">
    <location>
        <begin position="114"/>
        <end position="137"/>
    </location>
</feature>
<keyword evidence="2 5" id="KW-0812">Transmembrane</keyword>
<evidence type="ECO:0000256" key="3">
    <source>
        <dbReference type="ARBA" id="ARBA00022989"/>
    </source>
</evidence>
<proteinExistence type="predicted"/>
<dbReference type="OrthoDB" id="5987145at2759"/>
<evidence type="ECO:0000313" key="9">
    <source>
        <dbReference type="EMBL" id="KAJ7365075.1"/>
    </source>
</evidence>
<evidence type="ECO:0000259" key="8">
    <source>
        <dbReference type="PROSITE" id="PS51225"/>
    </source>
</evidence>
<feature type="transmembrane region" description="Helical" evidence="7">
    <location>
        <begin position="85"/>
        <end position="102"/>
    </location>
</feature>
<feature type="region of interest" description="Disordered" evidence="6">
    <location>
        <begin position="1"/>
        <end position="54"/>
    </location>
</feature>
<evidence type="ECO:0000256" key="6">
    <source>
        <dbReference type="SAM" id="MobiDB-lite"/>
    </source>
</evidence>
<feature type="domain" description="MARVEL" evidence="8">
    <location>
        <begin position="75"/>
        <end position="227"/>
    </location>
</feature>
<feature type="transmembrane region" description="Helical" evidence="7">
    <location>
        <begin position="149"/>
        <end position="176"/>
    </location>
</feature>
<feature type="compositionally biased region" description="Polar residues" evidence="6">
    <location>
        <begin position="1"/>
        <end position="21"/>
    </location>
</feature>
<reference evidence="9" key="1">
    <citation type="submission" date="2023-01" db="EMBL/GenBank/DDBJ databases">
        <title>Genome assembly of the deep-sea coral Lophelia pertusa.</title>
        <authorList>
            <person name="Herrera S."/>
            <person name="Cordes E."/>
        </authorList>
    </citation>
    <scope>NUCLEOTIDE SEQUENCE</scope>
    <source>
        <strain evidence="9">USNM1676648</strain>
        <tissue evidence="9">Polyp</tissue>
    </source>
</reference>
<evidence type="ECO:0000256" key="7">
    <source>
        <dbReference type="SAM" id="Phobius"/>
    </source>
</evidence>
<gene>
    <name evidence="9" type="ORF">OS493_007721</name>
</gene>
<evidence type="ECO:0000256" key="5">
    <source>
        <dbReference type="PROSITE-ProRule" id="PRU00581"/>
    </source>
</evidence>
<keyword evidence="10" id="KW-1185">Reference proteome</keyword>
<dbReference type="PROSITE" id="PS51225">
    <property type="entry name" value="MARVEL"/>
    <property type="match status" value="1"/>
</dbReference>
<protein>
    <recommendedName>
        <fullName evidence="8">MARVEL domain-containing protein</fullName>
    </recommendedName>
</protein>